<feature type="region of interest" description="Disordered" evidence="1">
    <location>
        <begin position="25"/>
        <end position="345"/>
    </location>
</feature>
<feature type="compositionally biased region" description="Basic and acidic residues" evidence="1">
    <location>
        <begin position="40"/>
        <end position="55"/>
    </location>
</feature>
<proteinExistence type="predicted"/>
<feature type="region of interest" description="Disordered" evidence="1">
    <location>
        <begin position="671"/>
        <end position="711"/>
    </location>
</feature>
<keyword evidence="3" id="KW-1185">Reference proteome</keyword>
<feature type="compositionally biased region" description="Low complexity" evidence="1">
    <location>
        <begin position="677"/>
        <end position="705"/>
    </location>
</feature>
<feature type="region of interest" description="Disordered" evidence="1">
    <location>
        <begin position="368"/>
        <end position="611"/>
    </location>
</feature>
<dbReference type="AlphaFoldDB" id="A0A9P6HGB0"/>
<feature type="compositionally biased region" description="Polar residues" evidence="1">
    <location>
        <begin position="902"/>
        <end position="914"/>
    </location>
</feature>
<feature type="compositionally biased region" description="Gly residues" evidence="1">
    <location>
        <begin position="61"/>
        <end position="81"/>
    </location>
</feature>
<feature type="compositionally biased region" description="Low complexity" evidence="1">
    <location>
        <begin position="427"/>
        <end position="439"/>
    </location>
</feature>
<dbReference type="OrthoDB" id="5396806at2759"/>
<feature type="compositionally biased region" description="Polar residues" evidence="1">
    <location>
        <begin position="456"/>
        <end position="469"/>
    </location>
</feature>
<evidence type="ECO:0000313" key="3">
    <source>
        <dbReference type="Proteomes" id="UP000736335"/>
    </source>
</evidence>
<feature type="compositionally biased region" description="Low complexity" evidence="1">
    <location>
        <begin position="206"/>
        <end position="216"/>
    </location>
</feature>
<dbReference type="EMBL" id="WIUZ02000008">
    <property type="protein sequence ID" value="KAF9784744.1"/>
    <property type="molecule type" value="Genomic_DNA"/>
</dbReference>
<comment type="caution">
    <text evidence="2">The sequence shown here is derived from an EMBL/GenBank/DDBJ whole genome shotgun (WGS) entry which is preliminary data.</text>
</comment>
<feature type="compositionally biased region" description="Basic and acidic residues" evidence="1">
    <location>
        <begin position="397"/>
        <end position="409"/>
    </location>
</feature>
<accession>A0A9P6HGB0</accession>
<evidence type="ECO:0000313" key="2">
    <source>
        <dbReference type="EMBL" id="KAF9784744.1"/>
    </source>
</evidence>
<feature type="compositionally biased region" description="Basic residues" evidence="1">
    <location>
        <begin position="26"/>
        <end position="36"/>
    </location>
</feature>
<reference evidence="2" key="2">
    <citation type="submission" date="2020-11" db="EMBL/GenBank/DDBJ databases">
        <authorList>
            <consortium name="DOE Joint Genome Institute"/>
            <person name="Kuo A."/>
            <person name="Miyauchi S."/>
            <person name="Kiss E."/>
            <person name="Drula E."/>
            <person name="Kohler A."/>
            <person name="Sanchez-Garcia M."/>
            <person name="Andreopoulos B."/>
            <person name="Barry K.W."/>
            <person name="Bonito G."/>
            <person name="Buee M."/>
            <person name="Carver A."/>
            <person name="Chen C."/>
            <person name="Cichocki N."/>
            <person name="Clum A."/>
            <person name="Culley D."/>
            <person name="Crous P.W."/>
            <person name="Fauchery L."/>
            <person name="Girlanda M."/>
            <person name="Hayes R."/>
            <person name="Keri Z."/>
            <person name="Labutti K."/>
            <person name="Lipzen A."/>
            <person name="Lombard V."/>
            <person name="Magnuson J."/>
            <person name="Maillard F."/>
            <person name="Morin E."/>
            <person name="Murat C."/>
            <person name="Nolan M."/>
            <person name="Ohm R."/>
            <person name="Pangilinan J."/>
            <person name="Pereira M."/>
            <person name="Perotto S."/>
            <person name="Peter M."/>
            <person name="Riley R."/>
            <person name="Sitrit Y."/>
            <person name="Stielow B."/>
            <person name="Szollosi G."/>
            <person name="Zifcakova L."/>
            <person name="Stursova M."/>
            <person name="Spatafora J.W."/>
            <person name="Tedersoo L."/>
            <person name="Vaario L.-M."/>
            <person name="Yamada A."/>
            <person name="Yan M."/>
            <person name="Wang P."/>
            <person name="Xu J."/>
            <person name="Bruns T."/>
            <person name="Baldrian P."/>
            <person name="Vilgalys R."/>
            <person name="Henrissat B."/>
            <person name="Grigoriev I.V."/>
            <person name="Hibbett D."/>
            <person name="Nagy L.G."/>
            <person name="Martin F.M."/>
        </authorList>
    </citation>
    <scope>NUCLEOTIDE SEQUENCE</scope>
    <source>
        <strain evidence="2">UH-Tt-Lm1</strain>
    </source>
</reference>
<protein>
    <submittedName>
        <fullName evidence="2">Uncharacterized protein</fullName>
    </submittedName>
</protein>
<feature type="compositionally biased region" description="Gly residues" evidence="1">
    <location>
        <begin position="856"/>
        <end position="883"/>
    </location>
</feature>
<feature type="compositionally biased region" description="Polar residues" evidence="1">
    <location>
        <begin position="308"/>
        <end position="324"/>
    </location>
</feature>
<reference evidence="2" key="1">
    <citation type="journal article" date="2020" name="Nat. Commun.">
        <title>Large-scale genome sequencing of mycorrhizal fungi provides insights into the early evolution of symbiotic traits.</title>
        <authorList>
            <person name="Miyauchi S."/>
            <person name="Kiss E."/>
            <person name="Kuo A."/>
            <person name="Drula E."/>
            <person name="Kohler A."/>
            <person name="Sanchez-Garcia M."/>
            <person name="Morin E."/>
            <person name="Andreopoulos B."/>
            <person name="Barry K.W."/>
            <person name="Bonito G."/>
            <person name="Buee M."/>
            <person name="Carver A."/>
            <person name="Chen C."/>
            <person name="Cichocki N."/>
            <person name="Clum A."/>
            <person name="Culley D."/>
            <person name="Crous P.W."/>
            <person name="Fauchery L."/>
            <person name="Girlanda M."/>
            <person name="Hayes R.D."/>
            <person name="Keri Z."/>
            <person name="LaButti K."/>
            <person name="Lipzen A."/>
            <person name="Lombard V."/>
            <person name="Magnuson J."/>
            <person name="Maillard F."/>
            <person name="Murat C."/>
            <person name="Nolan M."/>
            <person name="Ohm R.A."/>
            <person name="Pangilinan J."/>
            <person name="Pereira M.F."/>
            <person name="Perotto S."/>
            <person name="Peter M."/>
            <person name="Pfister S."/>
            <person name="Riley R."/>
            <person name="Sitrit Y."/>
            <person name="Stielow J.B."/>
            <person name="Szollosi G."/>
            <person name="Zifcakova L."/>
            <person name="Stursova M."/>
            <person name="Spatafora J.W."/>
            <person name="Tedersoo L."/>
            <person name="Vaario L.M."/>
            <person name="Yamada A."/>
            <person name="Yan M."/>
            <person name="Wang P."/>
            <person name="Xu J."/>
            <person name="Bruns T."/>
            <person name="Baldrian P."/>
            <person name="Vilgalys R."/>
            <person name="Dunand C."/>
            <person name="Henrissat B."/>
            <person name="Grigoriev I.V."/>
            <person name="Hibbett D."/>
            <person name="Nagy L.G."/>
            <person name="Martin F.M."/>
        </authorList>
    </citation>
    <scope>NUCLEOTIDE SEQUENCE</scope>
    <source>
        <strain evidence="2">UH-Tt-Lm1</strain>
    </source>
</reference>
<dbReference type="Proteomes" id="UP000736335">
    <property type="component" value="Unassembled WGS sequence"/>
</dbReference>
<sequence>MLLLPKSLKVSLILPCDRQVEPWGAVHRKKDKKHHSAVQDPKDRNTPRERSDSRGGRGRGGRGGGRGGLSRGGAPGRGGQNGHRAQAFSRNEPADSTTPGTESADPTAAASKDENVPSTSGWGSGQIPTDQIHDPSFQTTGTGWGESTPWSVDTKLNGTPSPAVQAKPLASVPGQPKQFSKKPATSGLSWAEIARPQEKPAPTPSPATAQPQLTPAPALPPGLPEQPPKVEEVILSPEPEPSAPTAWEDPTTVQESTWEEPQASVLQTPVQTQPEPIPEQEPEIEEPPRPNSQKPDPPQVQEPLRSALPTQVQNQELERSSTPASIVKRPLSSAAHRHRPKIGEQAVVMPNYTPSTEKIGMQFGSLSLGGDDLDRCQFGSLSVGGDDLDSEPTTEAKQAEPELTPEPKRINPVAETKPPAPEPTQIVQQNPAPASAPAQVPVPAPISLPPPISPAKTQTQQNPAASTLFQQNLPQQVQQPNQQVQSHPIPASISQPSISSQIPTPALSPPVVSFTPQSQAVSQPSLANHHQSQTSHVSPQQSLNNNPAPSLYNQHELPSHLNHQTQVQPSPHAPQPQPSVASYTSHFRQQEAPYFHTPTPPASSQESPYGAFGQLGQTLQHQSQPSHTGFGADYGYNDRNNFYDTYNGQGGFTNSRNILGHDDLKGLAVPQTASTLPSSNPQSSQQPSQTNSQPPPTSGQGPQQGYPHPVPYYFPYQNQYYGSPYNSGYGVPQPFVKYPQMFQPGPPGPTSGSPVTKQTPSNVQHSNPYGQNPYSQQHPSSAYDDVSYHSQHQNVGGTLPGNDYKQLYGNPSLQGFMGGLGQTSGIPNSTGSTGGGPQGINQRPGGSPENSFKSYGGPGKDMGGVGTGQNIGVGQGGPPGRLGGVQQPTPGSGFYSAGGRSGSESSTRLPPSRF</sequence>
<organism evidence="2 3">
    <name type="scientific">Thelephora terrestris</name>
    <dbReference type="NCBI Taxonomy" id="56493"/>
    <lineage>
        <taxon>Eukaryota</taxon>
        <taxon>Fungi</taxon>
        <taxon>Dikarya</taxon>
        <taxon>Basidiomycota</taxon>
        <taxon>Agaricomycotina</taxon>
        <taxon>Agaricomycetes</taxon>
        <taxon>Thelephorales</taxon>
        <taxon>Thelephoraceae</taxon>
        <taxon>Thelephora</taxon>
    </lineage>
</organism>
<feature type="compositionally biased region" description="Polar residues" evidence="1">
    <location>
        <begin position="514"/>
        <end position="553"/>
    </location>
</feature>
<feature type="compositionally biased region" description="Pro residues" evidence="1">
    <location>
        <begin position="440"/>
        <end position="453"/>
    </location>
</feature>
<gene>
    <name evidence="2" type="ORF">BJ322DRAFT_1021427</name>
</gene>
<name>A0A9P6HGB0_9AGAM</name>
<feature type="compositionally biased region" description="Polar residues" evidence="1">
    <location>
        <begin position="116"/>
        <end position="129"/>
    </location>
</feature>
<feature type="compositionally biased region" description="Polar residues" evidence="1">
    <location>
        <begin position="148"/>
        <end position="162"/>
    </location>
</feature>
<feature type="region of interest" description="Disordered" evidence="1">
    <location>
        <begin position="740"/>
        <end position="914"/>
    </location>
</feature>
<feature type="compositionally biased region" description="Low complexity" evidence="1">
    <location>
        <begin position="470"/>
        <end position="503"/>
    </location>
</feature>
<feature type="compositionally biased region" description="Polar residues" evidence="1">
    <location>
        <begin position="755"/>
        <end position="780"/>
    </location>
</feature>
<evidence type="ECO:0000256" key="1">
    <source>
        <dbReference type="SAM" id="MobiDB-lite"/>
    </source>
</evidence>
<feature type="compositionally biased region" description="Pro residues" evidence="1">
    <location>
        <begin position="217"/>
        <end position="227"/>
    </location>
</feature>